<evidence type="ECO:0000256" key="2">
    <source>
        <dbReference type="SAM" id="MobiDB-lite"/>
    </source>
</evidence>
<dbReference type="GO" id="GO:0005634">
    <property type="term" value="C:nucleus"/>
    <property type="evidence" value="ECO:0007669"/>
    <property type="project" value="TreeGrafter"/>
</dbReference>
<organism evidence="3">
    <name type="scientific">Mucochytrium quahogii</name>
    <dbReference type="NCBI Taxonomy" id="96639"/>
    <lineage>
        <taxon>Eukaryota</taxon>
        <taxon>Sar</taxon>
        <taxon>Stramenopiles</taxon>
        <taxon>Bigyra</taxon>
        <taxon>Labyrinthulomycetes</taxon>
        <taxon>Thraustochytrida</taxon>
        <taxon>Thraustochytriidae</taxon>
        <taxon>Mucochytrium</taxon>
    </lineage>
</organism>
<dbReference type="InterPro" id="IPR007307">
    <property type="entry name" value="Ltv1"/>
</dbReference>
<feature type="region of interest" description="Disordered" evidence="2">
    <location>
        <begin position="402"/>
        <end position="467"/>
    </location>
</feature>
<reference evidence="3" key="1">
    <citation type="submission" date="2021-01" db="EMBL/GenBank/DDBJ databases">
        <authorList>
            <person name="Corre E."/>
            <person name="Pelletier E."/>
            <person name="Niang G."/>
            <person name="Scheremetjew M."/>
            <person name="Finn R."/>
            <person name="Kale V."/>
            <person name="Holt S."/>
            <person name="Cochrane G."/>
            <person name="Meng A."/>
            <person name="Brown T."/>
            <person name="Cohen L."/>
        </authorList>
    </citation>
    <scope>NUCLEOTIDE SEQUENCE</scope>
    <source>
        <strain evidence="3">NY070348D</strain>
    </source>
</reference>
<sequence>MGKKKKQFIDKKTAFKFNILHRSQQDPEYHREGGSKLVLHPADGATARALKKLGLETGEQADEFNQGLGAVTANYTHDHQAANVKELREVDEHGFPIDGYDYTKHLAEISGDGMFISKSGESMPSSMVVFPKEKANSSGFSLPSAALASGTEMDRMLEAITLKPEKMDPDMKALLEEDGEFVATDDELEEDDTLEEDFMAQLLDAEANAPAEEEFDYDAHVARLMAEDDSDDEEYDDEIPDEDEMLERVTQSRPRRDIDAHFDTVLENEYDDNEIGELDHVNFDDRVGGVIDLRSDRVSALVDEFANEKQLDKTRGHHEIGATKDNEFVKDRAVKLQQKEEEEATGAADDDIEATKEEMLKRWGYEDRPREKWDCETIVSTYSVLDNHPQLIAAKKKVKKKTSQAPLQEVEQVSDNDDDDIDTPSVFGDVNSAIPRDKKETPEEKRMRKKMLKEQKRIRRVEKKSTKEAFKVEKSRQVVQKQKLKAAAAPPPGASVFRF</sequence>
<proteinExistence type="inferred from homology"/>
<dbReference type="GO" id="GO:0005829">
    <property type="term" value="C:cytosol"/>
    <property type="evidence" value="ECO:0007669"/>
    <property type="project" value="TreeGrafter"/>
</dbReference>
<evidence type="ECO:0008006" key="4">
    <source>
        <dbReference type="Google" id="ProtNLM"/>
    </source>
</evidence>
<gene>
    <name evidence="3" type="ORF">QSP1433_LOCUS9381</name>
</gene>
<evidence type="ECO:0000313" key="3">
    <source>
        <dbReference type="EMBL" id="CAD9687086.1"/>
    </source>
</evidence>
<dbReference type="AlphaFoldDB" id="A0A7S2S1X4"/>
<accession>A0A7S2S1X4</accession>
<dbReference type="EMBL" id="HBHK01014977">
    <property type="protein sequence ID" value="CAD9687086.1"/>
    <property type="molecule type" value="Transcribed_RNA"/>
</dbReference>
<dbReference type="GO" id="GO:0030688">
    <property type="term" value="C:preribosome, small subunit precursor"/>
    <property type="evidence" value="ECO:0007669"/>
    <property type="project" value="TreeGrafter"/>
</dbReference>
<feature type="compositionally biased region" description="Acidic residues" evidence="2">
    <location>
        <begin position="412"/>
        <end position="422"/>
    </location>
</feature>
<dbReference type="GO" id="GO:0000056">
    <property type="term" value="P:ribosomal small subunit export from nucleus"/>
    <property type="evidence" value="ECO:0007669"/>
    <property type="project" value="TreeGrafter"/>
</dbReference>
<dbReference type="PANTHER" id="PTHR21531:SF0">
    <property type="entry name" value="PROTEIN LTV1 HOMOLOG"/>
    <property type="match status" value="1"/>
</dbReference>
<feature type="compositionally biased region" description="Basic and acidic residues" evidence="2">
    <location>
        <begin position="435"/>
        <end position="446"/>
    </location>
</feature>
<dbReference type="GO" id="GO:0042274">
    <property type="term" value="P:ribosomal small subunit biogenesis"/>
    <property type="evidence" value="ECO:0007669"/>
    <property type="project" value="InterPro"/>
</dbReference>
<comment type="similarity">
    <text evidence="1">Belongs to the LTV1 family.</text>
</comment>
<dbReference type="Pfam" id="PF04180">
    <property type="entry name" value="LTV"/>
    <property type="match status" value="1"/>
</dbReference>
<feature type="compositionally biased region" description="Basic residues" evidence="2">
    <location>
        <begin position="447"/>
        <end position="462"/>
    </location>
</feature>
<evidence type="ECO:0000256" key="1">
    <source>
        <dbReference type="ARBA" id="ARBA00009078"/>
    </source>
</evidence>
<name>A0A7S2S1X4_9STRA</name>
<dbReference type="PANTHER" id="PTHR21531">
    <property type="entry name" value="LOW-TEMPERATURE VIABILITY PROTEIN LTV1-RELATED"/>
    <property type="match status" value="1"/>
</dbReference>
<protein>
    <recommendedName>
        <fullName evidence="4">Low temperature viability protein</fullName>
    </recommendedName>
</protein>